<dbReference type="Gene3D" id="3.20.20.140">
    <property type="entry name" value="Metal-dependent hydrolases"/>
    <property type="match status" value="1"/>
</dbReference>
<protein>
    <submittedName>
        <fullName evidence="2">Peptidase M38</fullName>
    </submittedName>
</protein>
<evidence type="ECO:0000259" key="1">
    <source>
        <dbReference type="Pfam" id="PF01979"/>
    </source>
</evidence>
<dbReference type="PANTHER" id="PTHR43135">
    <property type="entry name" value="ALPHA-D-RIBOSE 1-METHYLPHOSPHONATE 5-TRIPHOSPHATE DIPHOSPHATASE"/>
    <property type="match status" value="1"/>
</dbReference>
<keyword evidence="3" id="KW-1185">Reference proteome</keyword>
<sequence length="410" mass="43851">MLILKNARVLDVNHRDDDGRYSVVIEQGIIREVRQGDYAGGTHAHTIDVGGRTVMPGMVDCHVHVVASVANLGSNAQLPNVFATLRAVPILEAMLRRGFTTVRDAGGADYALARAISDGLIKGPRLFISGKALSQTGGHGDFRDRFNDRDPDPCACNRNAGAIARVVDGVDNVRRAVREEMRAGANQIKIMASGGVASPTDPIANLQYSVDEVRAIVEEAASHQTYVMGHAYTPQAIKRVVELGVRTIEHGNLIDDDAAQSMARCGAYAVPTLVTYDALHKVGAQYGIGPGSVAKIDDVRLQGMNSLDVFRRNGVKMGIGSDLLGEMHRFQSDELLLRAQVLDPFEVICQATAIGAEIVKMPGKLGVVAEGAHADLLVVDGDPLADLSVLTGQGERIDYVIKDGEIVFGE</sequence>
<dbReference type="PATRIC" id="fig|445709.3.peg.393"/>
<dbReference type="GO" id="GO:0016810">
    <property type="term" value="F:hydrolase activity, acting on carbon-nitrogen (but not peptide) bonds"/>
    <property type="evidence" value="ECO:0007669"/>
    <property type="project" value="InterPro"/>
</dbReference>
<dbReference type="KEGG" id="ptx:ABW99_01805"/>
<evidence type="ECO:0000313" key="3">
    <source>
        <dbReference type="Proteomes" id="UP000036700"/>
    </source>
</evidence>
<dbReference type="InterPro" id="IPR011059">
    <property type="entry name" value="Metal-dep_hydrolase_composite"/>
</dbReference>
<dbReference type="Gene3D" id="2.30.40.10">
    <property type="entry name" value="Urease, subunit C, domain 1"/>
    <property type="match status" value="1"/>
</dbReference>
<dbReference type="SUPFAM" id="SSF51556">
    <property type="entry name" value="Metallo-dependent hydrolases"/>
    <property type="match status" value="1"/>
</dbReference>
<feature type="domain" description="Amidohydrolase-related" evidence="1">
    <location>
        <begin position="53"/>
        <end position="407"/>
    </location>
</feature>
<dbReference type="SUPFAM" id="SSF51338">
    <property type="entry name" value="Composite domain of metallo-dependent hydrolases"/>
    <property type="match status" value="1"/>
</dbReference>
<name>A0A0G3EMC6_9BURK</name>
<organism evidence="2 3">
    <name type="scientific">Pandoraea thiooxydans</name>
    <dbReference type="NCBI Taxonomy" id="445709"/>
    <lineage>
        <taxon>Bacteria</taxon>
        <taxon>Pseudomonadati</taxon>
        <taxon>Pseudomonadota</taxon>
        <taxon>Betaproteobacteria</taxon>
        <taxon>Burkholderiales</taxon>
        <taxon>Burkholderiaceae</taxon>
        <taxon>Pandoraea</taxon>
    </lineage>
</organism>
<evidence type="ECO:0000313" key="2">
    <source>
        <dbReference type="EMBL" id="AKJ67149.1"/>
    </source>
</evidence>
<proteinExistence type="predicted"/>
<dbReference type="InterPro" id="IPR051781">
    <property type="entry name" value="Metallo-dep_Hydrolase"/>
</dbReference>
<dbReference type="InterPro" id="IPR057744">
    <property type="entry name" value="OTAase-like"/>
</dbReference>
<dbReference type="Pfam" id="PF01979">
    <property type="entry name" value="Amidohydro_1"/>
    <property type="match status" value="1"/>
</dbReference>
<dbReference type="CDD" id="cd01299">
    <property type="entry name" value="Met_dep_hydrolase_A"/>
    <property type="match status" value="1"/>
</dbReference>
<dbReference type="RefSeq" id="WP_047212686.1">
    <property type="nucleotide sequence ID" value="NZ_CP011568.3"/>
</dbReference>
<dbReference type="InterPro" id="IPR006680">
    <property type="entry name" value="Amidohydro-rel"/>
</dbReference>
<dbReference type="InterPro" id="IPR032466">
    <property type="entry name" value="Metal_Hydrolase"/>
</dbReference>
<dbReference type="AlphaFoldDB" id="A0A0G3EMC6"/>
<dbReference type="STRING" id="445709.ABW99_01805"/>
<dbReference type="PANTHER" id="PTHR43135:SF3">
    <property type="entry name" value="ALPHA-D-RIBOSE 1-METHYLPHOSPHONATE 5-TRIPHOSPHATE DIPHOSPHATASE"/>
    <property type="match status" value="1"/>
</dbReference>
<reference evidence="3" key="1">
    <citation type="submission" date="2015-06" db="EMBL/GenBank/DDBJ databases">
        <authorList>
            <person name="Lim Y.L."/>
            <person name="Ee R."/>
            <person name="Yong D."/>
            <person name="How K.Y."/>
            <person name="Yin W.F."/>
            <person name="Chan K.G."/>
        </authorList>
    </citation>
    <scope>NUCLEOTIDE SEQUENCE [LARGE SCALE GENOMIC DNA]</scope>
    <source>
        <strain evidence="3">DSM 25325</strain>
    </source>
</reference>
<dbReference type="Proteomes" id="UP000036700">
    <property type="component" value="Chromosome"/>
</dbReference>
<gene>
    <name evidence="2" type="ORF">ABW99_01805</name>
</gene>
<dbReference type="OrthoDB" id="9782972at2"/>
<accession>A0A0G3EMC6</accession>
<dbReference type="EMBL" id="CP011568">
    <property type="protein sequence ID" value="AKJ67149.1"/>
    <property type="molecule type" value="Genomic_DNA"/>
</dbReference>